<dbReference type="InterPro" id="IPR012337">
    <property type="entry name" value="RNaseH-like_sf"/>
</dbReference>
<sequence length="424" mass="49069">MSYEQKLMAMKSLLKKTTVVKEVEETFNIPPAPSYEQLWLTTGMEKIENEFGVVYKRVIHYPLDTMHGDFRLGDVKQKLMKWSEADYMHPLAPNAGKLLFFDTETTGLKGAGAVIFLIGLLELKSDEFIMTQYVLPNPDHEAAFLYASGLWKEGLTLVTYNGKSFDFPQLQTRWSLHRKLLPPLPVPHQIDLLHGSRRIWKGQMESFKLTEVERTQLGFHRKDDIPGHMAPIIYQDAVKNGRAEILMKVMWHNEWDILSLVTLFSLSTDIVMEEASQQNAQIATNIAKWFQDLGLKDHSYTELQRIAEEYGTSYPMTHFHLGFLLKRHKEIDRAIQSFEIVATHGTGREQVLAYEELAKLYEHQVKDYSLAYEHILCAAQLVQQSDEFTSRFSNRMKKSLAKREMRVNRKLFPGQAQEAPQEEQ</sequence>
<evidence type="ECO:0000259" key="1">
    <source>
        <dbReference type="Pfam" id="PF13482"/>
    </source>
</evidence>
<keyword evidence="3" id="KW-1185">Reference proteome</keyword>
<dbReference type="Proteomes" id="UP000192486">
    <property type="component" value="Chromosome"/>
</dbReference>
<dbReference type="InterPro" id="IPR011990">
    <property type="entry name" value="TPR-like_helical_dom_sf"/>
</dbReference>
<dbReference type="RefSeq" id="WP_029052995.1">
    <property type="nucleotide sequence ID" value="NZ_CP015108.1"/>
</dbReference>
<dbReference type="InterPro" id="IPR036397">
    <property type="entry name" value="RNaseH_sf"/>
</dbReference>
<gene>
    <name evidence="2" type="ORF">SporoS204_15945</name>
</gene>
<evidence type="ECO:0000313" key="2">
    <source>
        <dbReference type="EMBL" id="ARF15519.1"/>
    </source>
</evidence>
<accession>A0ABM6JZ52</accession>
<dbReference type="InterPro" id="IPR038720">
    <property type="entry name" value="YprB_RNase_H-like_dom"/>
</dbReference>
<evidence type="ECO:0000313" key="3">
    <source>
        <dbReference type="Proteomes" id="UP000192486"/>
    </source>
</evidence>
<feature type="domain" description="YprB ribonuclease H-like" evidence="1">
    <location>
        <begin position="99"/>
        <end position="265"/>
    </location>
</feature>
<dbReference type="Pfam" id="PF13482">
    <property type="entry name" value="RNase_H_2"/>
    <property type="match status" value="1"/>
</dbReference>
<dbReference type="EMBL" id="CP015108">
    <property type="protein sequence ID" value="ARF15519.1"/>
    <property type="molecule type" value="Genomic_DNA"/>
</dbReference>
<organism evidence="2 3">
    <name type="scientific">Sporosarcina ureae</name>
    <dbReference type="NCBI Taxonomy" id="1571"/>
    <lineage>
        <taxon>Bacteria</taxon>
        <taxon>Bacillati</taxon>
        <taxon>Bacillota</taxon>
        <taxon>Bacilli</taxon>
        <taxon>Bacillales</taxon>
        <taxon>Caryophanaceae</taxon>
        <taxon>Sporosarcina</taxon>
    </lineage>
</organism>
<dbReference type="PANTHER" id="PTHR38462:SF1">
    <property type="entry name" value="YPRB RIBONUCLEASE H-LIKE DOMAIN-CONTAINING PROTEIN"/>
    <property type="match status" value="1"/>
</dbReference>
<dbReference type="Gene3D" id="3.30.420.10">
    <property type="entry name" value="Ribonuclease H-like superfamily/Ribonuclease H"/>
    <property type="match status" value="1"/>
</dbReference>
<reference evidence="2 3" key="1">
    <citation type="submission" date="2016-04" db="EMBL/GenBank/DDBJ databases">
        <title>Comparative Genomics and Epigenetics of Sporosarcina ureae.</title>
        <authorList>
            <person name="Oliver A.S."/>
            <person name="Cooper K.K."/>
        </authorList>
    </citation>
    <scope>NUCLEOTIDE SEQUENCE [LARGE SCALE GENOMIC DNA]</scope>
    <source>
        <strain evidence="2 3">S204</strain>
    </source>
</reference>
<dbReference type="SUPFAM" id="SSF53098">
    <property type="entry name" value="Ribonuclease H-like"/>
    <property type="match status" value="1"/>
</dbReference>
<proteinExistence type="predicted"/>
<name>A0ABM6JZ52_SPOUR</name>
<protein>
    <recommendedName>
        <fullName evidence="1">YprB ribonuclease H-like domain-containing protein</fullName>
    </recommendedName>
</protein>
<dbReference type="PANTHER" id="PTHR38462">
    <property type="entry name" value="EXONUCLEASE-LIKE PROTEIN"/>
    <property type="match status" value="1"/>
</dbReference>
<dbReference type="SUPFAM" id="SSF48452">
    <property type="entry name" value="TPR-like"/>
    <property type="match status" value="1"/>
</dbReference>